<accession>Q0FHP2</accession>
<dbReference type="HOGENOM" id="CLU_2233947_0_0_5"/>
<dbReference type="GeneID" id="92502049"/>
<reference evidence="2 3" key="1">
    <citation type="journal article" date="2010" name="J. Bacteriol.">
        <title>Genome sequences of Pelagibaca bermudensis HTCC2601T and Maritimibacter alkaliphilus HTCC2654T, the type strains of two marine Roseobacter genera.</title>
        <authorList>
            <person name="Thrash J.C."/>
            <person name="Cho J.C."/>
            <person name="Ferriera S."/>
            <person name="Johnson J."/>
            <person name="Vergin K.L."/>
            <person name="Giovannoni S.J."/>
        </authorList>
    </citation>
    <scope>NUCLEOTIDE SEQUENCE [LARGE SCALE GENOMIC DNA]</scope>
    <source>
        <strain evidence="3">DSM 26914 / JCM 13377 / KCTC 12554 / HTCC2601</strain>
    </source>
</reference>
<feature type="signal peptide" evidence="1">
    <location>
        <begin position="1"/>
        <end position="20"/>
    </location>
</feature>
<feature type="chain" id="PRO_5004171680" evidence="1">
    <location>
        <begin position="21"/>
        <end position="105"/>
    </location>
</feature>
<comment type="caution">
    <text evidence="2">The sequence shown here is derived from an EMBL/GenBank/DDBJ whole genome shotgun (WGS) entry which is preliminary data.</text>
</comment>
<proteinExistence type="predicted"/>
<keyword evidence="3" id="KW-1185">Reference proteome</keyword>
<name>Q0FHP2_SALBH</name>
<keyword evidence="2" id="KW-0548">Nucleotidyltransferase</keyword>
<protein>
    <submittedName>
        <fullName evidence="2">Bifunctional sulfate adenylyltransferase subunit 1/adenylylsulfate kinase protein</fullName>
        <ecNumber evidence="2">2.7.7.4</ecNumber>
    </submittedName>
</protein>
<keyword evidence="2" id="KW-0418">Kinase</keyword>
<gene>
    <name evidence="2" type="ORF">R2601_09205</name>
</gene>
<dbReference type="eggNOG" id="ENOG502ZT7Q">
    <property type="taxonomic scope" value="Bacteria"/>
</dbReference>
<evidence type="ECO:0000313" key="3">
    <source>
        <dbReference type="Proteomes" id="UP000006230"/>
    </source>
</evidence>
<dbReference type="RefSeq" id="WP_007792511.1">
    <property type="nucleotide sequence ID" value="NZ_DS022276.1"/>
</dbReference>
<organism evidence="2 3">
    <name type="scientific">Salipiger bermudensis (strain DSM 26914 / JCM 13377 / KCTC 12554 / HTCC2601)</name>
    <name type="common">Pelagibaca bermudensis</name>
    <dbReference type="NCBI Taxonomy" id="314265"/>
    <lineage>
        <taxon>Bacteria</taxon>
        <taxon>Pseudomonadati</taxon>
        <taxon>Pseudomonadota</taxon>
        <taxon>Alphaproteobacteria</taxon>
        <taxon>Rhodobacterales</taxon>
        <taxon>Roseobacteraceae</taxon>
        <taxon>Salipiger</taxon>
    </lineage>
</organism>
<dbReference type="EMBL" id="AATQ01000070">
    <property type="protein sequence ID" value="EAU43691.1"/>
    <property type="molecule type" value="Genomic_DNA"/>
</dbReference>
<dbReference type="Proteomes" id="UP000006230">
    <property type="component" value="Unassembled WGS sequence"/>
</dbReference>
<dbReference type="EC" id="2.7.7.4" evidence="2"/>
<dbReference type="AlphaFoldDB" id="Q0FHP2"/>
<dbReference type="STRING" id="314265.R2601_09205"/>
<keyword evidence="2" id="KW-0808">Transferase</keyword>
<dbReference type="OrthoDB" id="7876558at2"/>
<evidence type="ECO:0000256" key="1">
    <source>
        <dbReference type="SAM" id="SignalP"/>
    </source>
</evidence>
<dbReference type="GO" id="GO:0004781">
    <property type="term" value="F:sulfate adenylyltransferase (ATP) activity"/>
    <property type="evidence" value="ECO:0007669"/>
    <property type="project" value="UniProtKB-EC"/>
</dbReference>
<sequence>MKLFIILLAAAVTVAGVAQAARNHGRIDEPAAGDRTTIKAGDRLAMSMGRPNELTTGEQQQVVFLLPGTDPASIPPEKWGRVRAIIHGDYSDSQKKTELRGLLRR</sequence>
<keyword evidence="1" id="KW-0732">Signal</keyword>
<evidence type="ECO:0000313" key="2">
    <source>
        <dbReference type="EMBL" id="EAU43691.1"/>
    </source>
</evidence>
<dbReference type="GO" id="GO:0016301">
    <property type="term" value="F:kinase activity"/>
    <property type="evidence" value="ECO:0007669"/>
    <property type="project" value="UniProtKB-KW"/>
</dbReference>